<name>A0A2T6KM99_9RHOB</name>
<keyword evidence="4 7" id="KW-0812">Transmembrane</keyword>
<dbReference type="InterPro" id="IPR003317">
    <property type="entry name" value="Cyt-d_oxidase_su2"/>
</dbReference>
<keyword evidence="5 7" id="KW-1133">Transmembrane helix</keyword>
<comment type="caution">
    <text evidence="8">The sequence shown here is derived from an EMBL/GenBank/DDBJ whole genome shotgun (WGS) entry which is preliminary data.</text>
</comment>
<evidence type="ECO:0000256" key="6">
    <source>
        <dbReference type="ARBA" id="ARBA00023136"/>
    </source>
</evidence>
<comment type="subcellular location">
    <subcellularLocation>
        <location evidence="1">Cell membrane</location>
        <topology evidence="1">Multi-pass membrane protein</topology>
    </subcellularLocation>
</comment>
<dbReference type="EMBL" id="QBUD01000002">
    <property type="protein sequence ID" value="PUB17340.1"/>
    <property type="molecule type" value="Genomic_DNA"/>
</dbReference>
<dbReference type="GO" id="GO:0019646">
    <property type="term" value="P:aerobic electron transport chain"/>
    <property type="evidence" value="ECO:0007669"/>
    <property type="project" value="TreeGrafter"/>
</dbReference>
<organism evidence="8 9">
    <name type="scientific">Yoonia sediminilitoris</name>
    <dbReference type="NCBI Taxonomy" id="1286148"/>
    <lineage>
        <taxon>Bacteria</taxon>
        <taxon>Pseudomonadati</taxon>
        <taxon>Pseudomonadota</taxon>
        <taxon>Alphaproteobacteria</taxon>
        <taxon>Rhodobacterales</taxon>
        <taxon>Paracoccaceae</taxon>
        <taxon>Yoonia</taxon>
    </lineage>
</organism>
<gene>
    <name evidence="8" type="ORF">C8N45_102352</name>
</gene>
<evidence type="ECO:0000256" key="7">
    <source>
        <dbReference type="SAM" id="Phobius"/>
    </source>
</evidence>
<evidence type="ECO:0000256" key="2">
    <source>
        <dbReference type="ARBA" id="ARBA00007543"/>
    </source>
</evidence>
<evidence type="ECO:0000256" key="4">
    <source>
        <dbReference type="ARBA" id="ARBA00022692"/>
    </source>
</evidence>
<comment type="similarity">
    <text evidence="2">Belongs to the cytochrome ubiquinol oxidase subunit 2 family.</text>
</comment>
<evidence type="ECO:0000256" key="1">
    <source>
        <dbReference type="ARBA" id="ARBA00004651"/>
    </source>
</evidence>
<dbReference type="GO" id="GO:0016682">
    <property type="term" value="F:oxidoreductase activity, acting on diphenols and related substances as donors, oxygen as acceptor"/>
    <property type="evidence" value="ECO:0007669"/>
    <property type="project" value="TreeGrafter"/>
</dbReference>
<evidence type="ECO:0000256" key="3">
    <source>
        <dbReference type="ARBA" id="ARBA00022475"/>
    </source>
</evidence>
<evidence type="ECO:0000313" key="8">
    <source>
        <dbReference type="EMBL" id="PUB17340.1"/>
    </source>
</evidence>
<proteinExistence type="inferred from homology"/>
<keyword evidence="3" id="KW-1003">Cell membrane</keyword>
<evidence type="ECO:0000313" key="9">
    <source>
        <dbReference type="Proteomes" id="UP000244523"/>
    </source>
</evidence>
<dbReference type="GO" id="GO:0009055">
    <property type="term" value="F:electron transfer activity"/>
    <property type="evidence" value="ECO:0007669"/>
    <property type="project" value="TreeGrafter"/>
</dbReference>
<dbReference type="PANTHER" id="PTHR43141">
    <property type="entry name" value="CYTOCHROME BD2 SUBUNIT II"/>
    <property type="match status" value="1"/>
</dbReference>
<dbReference type="PANTHER" id="PTHR43141:SF4">
    <property type="entry name" value="CYTOCHROME BD2 SUBUNIT II"/>
    <property type="match status" value="1"/>
</dbReference>
<dbReference type="Pfam" id="PF02322">
    <property type="entry name" value="Cyt_bd_oxida_II"/>
    <property type="match status" value="1"/>
</dbReference>
<keyword evidence="9" id="KW-1185">Reference proteome</keyword>
<feature type="transmembrane region" description="Helical" evidence="7">
    <location>
        <begin position="6"/>
        <end position="36"/>
    </location>
</feature>
<dbReference type="GO" id="GO:0005886">
    <property type="term" value="C:plasma membrane"/>
    <property type="evidence" value="ECO:0007669"/>
    <property type="project" value="UniProtKB-SubCell"/>
</dbReference>
<reference evidence="8 9" key="1">
    <citation type="submission" date="2018-04" db="EMBL/GenBank/DDBJ databases">
        <title>Genomic Encyclopedia of Archaeal and Bacterial Type Strains, Phase II (KMG-II): from individual species to whole genera.</title>
        <authorList>
            <person name="Goeker M."/>
        </authorList>
    </citation>
    <scope>NUCLEOTIDE SEQUENCE [LARGE SCALE GENOMIC DNA]</scope>
    <source>
        <strain evidence="8 9">DSM 29955</strain>
    </source>
</reference>
<evidence type="ECO:0000256" key="5">
    <source>
        <dbReference type="ARBA" id="ARBA00022989"/>
    </source>
</evidence>
<protein>
    <submittedName>
        <fullName evidence="8">Bd-type cytochrome oxidase subunit II</fullName>
    </submittedName>
</protein>
<sequence>MEFDLAFIWAGLIAFAVLTYVALDGFDLGLGILFPFGKSVRDRDMMMNSAAPVWDGNETWLVLGGGGPFRGFSSGLRHHHAGALHANHAHAAGAGLSWRVL</sequence>
<accession>A0A2T6KM99</accession>
<keyword evidence="6 7" id="KW-0472">Membrane</keyword>
<dbReference type="AlphaFoldDB" id="A0A2T6KM99"/>
<dbReference type="GO" id="GO:0070069">
    <property type="term" value="C:cytochrome complex"/>
    <property type="evidence" value="ECO:0007669"/>
    <property type="project" value="TreeGrafter"/>
</dbReference>
<dbReference type="Proteomes" id="UP000244523">
    <property type="component" value="Unassembled WGS sequence"/>
</dbReference>